<dbReference type="AlphaFoldDB" id="A0A7S3A1Y4"/>
<sequence>MTDVQPLLEEDEDVDFDPKPYARLKLEGHVAQKSYQVGAILGSAASLPWSYYKHRSLNVKSMLGSAGKTMVFFELLLGALGYYRVMSIKEDEGIEDRVYRLHYNEGQNRVDKFAGSGAVIGAASAGLGFASSAGLLNALLGGAAYGAAAGVLAHISTYSVPEDQKTKNKMIKEVME</sequence>
<keyword evidence="1" id="KW-0472">Membrane</keyword>
<keyword evidence="1" id="KW-1133">Transmembrane helix</keyword>
<feature type="transmembrane region" description="Helical" evidence="1">
    <location>
        <begin position="113"/>
        <end position="136"/>
    </location>
</feature>
<protein>
    <submittedName>
        <fullName evidence="2">Uncharacterized protein</fullName>
    </submittedName>
</protein>
<dbReference type="EMBL" id="HBHW01035380">
    <property type="protein sequence ID" value="CAE0059109.1"/>
    <property type="molecule type" value="Transcribed_RNA"/>
</dbReference>
<evidence type="ECO:0000256" key="1">
    <source>
        <dbReference type="SAM" id="Phobius"/>
    </source>
</evidence>
<dbReference type="Pfam" id="PF08560">
    <property type="entry name" value="DUF1757"/>
    <property type="match status" value="1"/>
</dbReference>
<dbReference type="InterPro" id="IPR013869">
    <property type="entry name" value="DUF1757"/>
</dbReference>
<accession>A0A7S3A1Y4</accession>
<reference evidence="2" key="1">
    <citation type="submission" date="2021-01" db="EMBL/GenBank/DDBJ databases">
        <authorList>
            <person name="Corre E."/>
            <person name="Pelletier E."/>
            <person name="Niang G."/>
            <person name="Scheremetjew M."/>
            <person name="Finn R."/>
            <person name="Kale V."/>
            <person name="Holt S."/>
            <person name="Cochrane G."/>
            <person name="Meng A."/>
            <person name="Brown T."/>
            <person name="Cohen L."/>
        </authorList>
    </citation>
    <scope>NUCLEOTIDE SEQUENCE</scope>
    <source>
        <strain evidence="2">CCMP 769</strain>
    </source>
</reference>
<proteinExistence type="predicted"/>
<evidence type="ECO:0000313" key="2">
    <source>
        <dbReference type="EMBL" id="CAE0059109.1"/>
    </source>
</evidence>
<gene>
    <name evidence="2" type="ORF">RMAR00112_LOCUS27174</name>
</gene>
<keyword evidence="1" id="KW-0812">Transmembrane</keyword>
<organism evidence="2">
    <name type="scientific">Rhodosorus marinus</name>
    <dbReference type="NCBI Taxonomy" id="101924"/>
    <lineage>
        <taxon>Eukaryota</taxon>
        <taxon>Rhodophyta</taxon>
        <taxon>Stylonematophyceae</taxon>
        <taxon>Stylonematales</taxon>
        <taxon>Stylonemataceae</taxon>
        <taxon>Rhodosorus</taxon>
    </lineage>
</organism>
<name>A0A7S3A1Y4_9RHOD</name>
<feature type="transmembrane region" description="Helical" evidence="1">
    <location>
        <begin position="142"/>
        <end position="160"/>
    </location>
</feature>